<dbReference type="GO" id="GO:0043565">
    <property type="term" value="F:sequence-specific DNA binding"/>
    <property type="evidence" value="ECO:0007669"/>
    <property type="project" value="InterPro"/>
</dbReference>
<dbReference type="PANTHER" id="PTHR43280">
    <property type="entry name" value="ARAC-FAMILY TRANSCRIPTIONAL REGULATOR"/>
    <property type="match status" value="1"/>
</dbReference>
<dbReference type="PROSITE" id="PS01124">
    <property type="entry name" value="HTH_ARAC_FAMILY_2"/>
    <property type="match status" value="1"/>
</dbReference>
<dbReference type="PROSITE" id="PS00041">
    <property type="entry name" value="HTH_ARAC_FAMILY_1"/>
    <property type="match status" value="1"/>
</dbReference>
<dbReference type="Proteomes" id="UP000187465">
    <property type="component" value="Unassembled WGS sequence"/>
</dbReference>
<gene>
    <name evidence="5" type="ORF">BJP51_03050</name>
</gene>
<dbReference type="InterPro" id="IPR018062">
    <property type="entry name" value="HTH_AraC-typ_CS"/>
</dbReference>
<feature type="domain" description="HTH araC/xylS-type" evidence="4">
    <location>
        <begin position="243"/>
        <end position="341"/>
    </location>
</feature>
<dbReference type="EMBL" id="MKQP01000034">
    <property type="protein sequence ID" value="OMD28095.1"/>
    <property type="molecule type" value="Genomic_DNA"/>
</dbReference>
<proteinExistence type="predicted"/>
<organism evidence="5 6">
    <name type="scientific">Paenibacillus odorifer</name>
    <dbReference type="NCBI Taxonomy" id="189426"/>
    <lineage>
        <taxon>Bacteria</taxon>
        <taxon>Bacillati</taxon>
        <taxon>Bacillota</taxon>
        <taxon>Bacilli</taxon>
        <taxon>Bacillales</taxon>
        <taxon>Paenibacillaceae</taxon>
        <taxon>Paenibacillus</taxon>
    </lineage>
</organism>
<dbReference type="PANTHER" id="PTHR43280:SF2">
    <property type="entry name" value="HTH-TYPE TRANSCRIPTIONAL REGULATOR EXSA"/>
    <property type="match status" value="1"/>
</dbReference>
<keyword evidence="2" id="KW-0238">DNA-binding</keyword>
<evidence type="ECO:0000256" key="2">
    <source>
        <dbReference type="ARBA" id="ARBA00023125"/>
    </source>
</evidence>
<dbReference type="Gene3D" id="1.10.10.60">
    <property type="entry name" value="Homeodomain-like"/>
    <property type="match status" value="2"/>
</dbReference>
<reference evidence="5 6" key="1">
    <citation type="submission" date="2016-10" db="EMBL/GenBank/DDBJ databases">
        <title>Paenibacillus species isolates.</title>
        <authorList>
            <person name="Beno S.M."/>
        </authorList>
    </citation>
    <scope>NUCLEOTIDE SEQUENCE [LARGE SCALE GENOMIC DNA]</scope>
    <source>
        <strain evidence="5 6">FSL H7-0604</strain>
    </source>
</reference>
<dbReference type="SMART" id="SM00342">
    <property type="entry name" value="HTH_ARAC"/>
    <property type="match status" value="1"/>
</dbReference>
<keyword evidence="3" id="KW-0804">Transcription</keyword>
<dbReference type="InterPro" id="IPR018060">
    <property type="entry name" value="HTH_AraC"/>
</dbReference>
<name>A0A1R0X3Y0_9BACL</name>
<comment type="caution">
    <text evidence="5">The sequence shown here is derived from an EMBL/GenBank/DDBJ whole genome shotgun (WGS) entry which is preliminary data.</text>
</comment>
<evidence type="ECO:0000313" key="6">
    <source>
        <dbReference type="Proteomes" id="UP000187465"/>
    </source>
</evidence>
<dbReference type="InterPro" id="IPR018771">
    <property type="entry name" value="PocR_dom"/>
</dbReference>
<dbReference type="Pfam" id="PF12833">
    <property type="entry name" value="HTH_18"/>
    <property type="match status" value="1"/>
</dbReference>
<dbReference type="AlphaFoldDB" id="A0A1R0X3Y0"/>
<dbReference type="InterPro" id="IPR009057">
    <property type="entry name" value="Homeodomain-like_sf"/>
</dbReference>
<evidence type="ECO:0000256" key="3">
    <source>
        <dbReference type="ARBA" id="ARBA00023163"/>
    </source>
</evidence>
<accession>A0A1R0X3Y0</accession>
<keyword evidence="1" id="KW-0805">Transcription regulation</keyword>
<dbReference type="GO" id="GO:0003700">
    <property type="term" value="F:DNA-binding transcription factor activity"/>
    <property type="evidence" value="ECO:0007669"/>
    <property type="project" value="InterPro"/>
</dbReference>
<dbReference type="Pfam" id="PF10114">
    <property type="entry name" value="PocR"/>
    <property type="match status" value="1"/>
</dbReference>
<evidence type="ECO:0000256" key="1">
    <source>
        <dbReference type="ARBA" id="ARBA00023015"/>
    </source>
</evidence>
<dbReference type="SUPFAM" id="SSF46689">
    <property type="entry name" value="Homeodomain-like"/>
    <property type="match status" value="2"/>
</dbReference>
<dbReference type="RefSeq" id="WP_036677374.1">
    <property type="nucleotide sequence ID" value="NZ_JARLKA010000030.1"/>
</dbReference>
<sequence>MSKSRFNLEEIIDLKKWEKLQDSLSLVTKMAILTVDYKGVPVTKHSYCQPFCQGVRQDSHLSQYCQKCDARAGIEAVRQNKPFIYLCHFNIIDIAIPIIIDNQYLGAIMAGQLKLREPDAPQLEQIVSRPPNVETNMKFQTLKEDYLALPVLSYDEVTKCVELLLQLSTYIVEEAIQKHTTVDLYKKVLTTNIEEPASAEAMDESDRTYRKIQSIQQELSGALIETKLKNGVQKFVSANSVLQPAFNYIYTHKNENFSLKEMAKLCHISPSYFSRIFTKETGENFSVFIARLKIEWAKQLLESTDSPINQVSDDLGFCDTGYFIKTFKKYENLTPAVYRNMYMRRSAKETLR</sequence>
<evidence type="ECO:0000313" key="5">
    <source>
        <dbReference type="EMBL" id="OMD28095.1"/>
    </source>
</evidence>
<evidence type="ECO:0000259" key="4">
    <source>
        <dbReference type="PROSITE" id="PS01124"/>
    </source>
</evidence>
<protein>
    <submittedName>
        <fullName evidence="5">Transcriptional regulator</fullName>
    </submittedName>
</protein>